<protein>
    <submittedName>
        <fullName evidence="1">Uncharacterized protein</fullName>
    </submittedName>
</protein>
<sequence length="117" mass="13649">MKDCNIYGAPHLYYCIINIHVHLLRQSKHINSKSISMVMTQSKVTFPSIRMTFTFLIINKKLDTLNLNKGIEILTILIINACLISLRTINELSNLAKHIQRIDIHNHQLSIYRTFSW</sequence>
<dbReference type="Proteomes" id="UP001374535">
    <property type="component" value="Chromosome 4"/>
</dbReference>
<organism evidence="1 2">
    <name type="scientific">Vigna mungo</name>
    <name type="common">Black gram</name>
    <name type="synonym">Phaseolus mungo</name>
    <dbReference type="NCBI Taxonomy" id="3915"/>
    <lineage>
        <taxon>Eukaryota</taxon>
        <taxon>Viridiplantae</taxon>
        <taxon>Streptophyta</taxon>
        <taxon>Embryophyta</taxon>
        <taxon>Tracheophyta</taxon>
        <taxon>Spermatophyta</taxon>
        <taxon>Magnoliopsida</taxon>
        <taxon>eudicotyledons</taxon>
        <taxon>Gunneridae</taxon>
        <taxon>Pentapetalae</taxon>
        <taxon>rosids</taxon>
        <taxon>fabids</taxon>
        <taxon>Fabales</taxon>
        <taxon>Fabaceae</taxon>
        <taxon>Papilionoideae</taxon>
        <taxon>50 kb inversion clade</taxon>
        <taxon>NPAAA clade</taxon>
        <taxon>indigoferoid/millettioid clade</taxon>
        <taxon>Phaseoleae</taxon>
        <taxon>Vigna</taxon>
    </lineage>
</organism>
<dbReference type="AlphaFoldDB" id="A0AAQ3S2E3"/>
<proteinExistence type="predicted"/>
<evidence type="ECO:0000313" key="1">
    <source>
        <dbReference type="EMBL" id="WVZ13953.1"/>
    </source>
</evidence>
<name>A0AAQ3S2E3_VIGMU</name>
<evidence type="ECO:0000313" key="2">
    <source>
        <dbReference type="Proteomes" id="UP001374535"/>
    </source>
</evidence>
<accession>A0AAQ3S2E3</accession>
<reference evidence="1 2" key="1">
    <citation type="journal article" date="2023" name="Life. Sci Alliance">
        <title>Evolutionary insights into 3D genome organization and epigenetic landscape of Vigna mungo.</title>
        <authorList>
            <person name="Junaid A."/>
            <person name="Singh B."/>
            <person name="Bhatia S."/>
        </authorList>
    </citation>
    <scope>NUCLEOTIDE SEQUENCE [LARGE SCALE GENOMIC DNA]</scope>
    <source>
        <tissue evidence="1">Leaf</tissue>
    </source>
</reference>
<keyword evidence="2" id="KW-1185">Reference proteome</keyword>
<dbReference type="EMBL" id="CP144697">
    <property type="protein sequence ID" value="WVZ13953.1"/>
    <property type="molecule type" value="Genomic_DNA"/>
</dbReference>
<gene>
    <name evidence="1" type="ORF">V8G54_011519</name>
</gene>